<comment type="subcellular location">
    <subcellularLocation>
        <location evidence="1">Nucleus</location>
    </subcellularLocation>
</comment>
<evidence type="ECO:0008006" key="8">
    <source>
        <dbReference type="Google" id="ProtNLM"/>
    </source>
</evidence>
<protein>
    <recommendedName>
        <fullName evidence="8">TF-B3 domain-containing protein</fullName>
    </recommendedName>
</protein>
<dbReference type="GO" id="GO:0003677">
    <property type="term" value="F:DNA binding"/>
    <property type="evidence" value="ECO:0007669"/>
    <property type="project" value="UniProtKB-KW"/>
</dbReference>
<reference evidence="6 7" key="1">
    <citation type="journal article" date="2024" name="Plant J.">
        <title>Genome sequences and population genomics reveal climatic adaptation and genomic divergence between two closely related sweetgum species.</title>
        <authorList>
            <person name="Xu W.Q."/>
            <person name="Ren C.Q."/>
            <person name="Zhang X.Y."/>
            <person name="Comes H.P."/>
            <person name="Liu X.H."/>
            <person name="Li Y.G."/>
            <person name="Kettle C.J."/>
            <person name="Jalonen R."/>
            <person name="Gaisberger H."/>
            <person name="Ma Y.Z."/>
            <person name="Qiu Y.X."/>
        </authorList>
    </citation>
    <scope>NUCLEOTIDE SEQUENCE [LARGE SCALE GENOMIC DNA]</scope>
    <source>
        <strain evidence="6">Hangzhou</strain>
    </source>
</reference>
<dbReference type="PANTHER" id="PTHR36264:SF5">
    <property type="entry name" value="SET DOMAIN-CONTAINING PROTEIN"/>
    <property type="match status" value="1"/>
</dbReference>
<keyword evidence="7" id="KW-1185">Reference proteome</keyword>
<dbReference type="GO" id="GO:0005634">
    <property type="term" value="C:nucleus"/>
    <property type="evidence" value="ECO:0007669"/>
    <property type="project" value="UniProtKB-SubCell"/>
</dbReference>
<name>A0AAP0RW13_LIQFO</name>
<dbReference type="Gene3D" id="2.40.330.10">
    <property type="entry name" value="DNA-binding pseudobarrel domain"/>
    <property type="match status" value="1"/>
</dbReference>
<gene>
    <name evidence="6" type="ORF">L1049_025062</name>
</gene>
<keyword evidence="5" id="KW-0539">Nucleus</keyword>
<evidence type="ECO:0000256" key="2">
    <source>
        <dbReference type="ARBA" id="ARBA00023015"/>
    </source>
</evidence>
<keyword evidence="3" id="KW-0238">DNA-binding</keyword>
<evidence type="ECO:0000256" key="5">
    <source>
        <dbReference type="ARBA" id="ARBA00023242"/>
    </source>
</evidence>
<dbReference type="PANTHER" id="PTHR36264">
    <property type="entry name" value="SET DOMAIN-CONTAINING PROTEIN"/>
    <property type="match status" value="1"/>
</dbReference>
<organism evidence="6 7">
    <name type="scientific">Liquidambar formosana</name>
    <name type="common">Formosan gum</name>
    <dbReference type="NCBI Taxonomy" id="63359"/>
    <lineage>
        <taxon>Eukaryota</taxon>
        <taxon>Viridiplantae</taxon>
        <taxon>Streptophyta</taxon>
        <taxon>Embryophyta</taxon>
        <taxon>Tracheophyta</taxon>
        <taxon>Spermatophyta</taxon>
        <taxon>Magnoliopsida</taxon>
        <taxon>eudicotyledons</taxon>
        <taxon>Gunneridae</taxon>
        <taxon>Pentapetalae</taxon>
        <taxon>Saxifragales</taxon>
        <taxon>Altingiaceae</taxon>
        <taxon>Liquidambar</taxon>
    </lineage>
</organism>
<evidence type="ECO:0000256" key="3">
    <source>
        <dbReference type="ARBA" id="ARBA00023125"/>
    </source>
</evidence>
<accession>A0AAP0RW13</accession>
<dbReference type="Proteomes" id="UP001415857">
    <property type="component" value="Unassembled WGS sequence"/>
</dbReference>
<dbReference type="AlphaFoldDB" id="A0AAP0RW13"/>
<keyword evidence="2" id="KW-0805">Transcription regulation</keyword>
<comment type="caution">
    <text evidence="6">The sequence shown here is derived from an EMBL/GenBank/DDBJ whole genome shotgun (WGS) entry which is preliminary data.</text>
</comment>
<evidence type="ECO:0000313" key="7">
    <source>
        <dbReference type="Proteomes" id="UP001415857"/>
    </source>
</evidence>
<dbReference type="EMBL" id="JBBPBK010000005">
    <property type="protein sequence ID" value="KAK9285861.1"/>
    <property type="molecule type" value="Genomic_DNA"/>
</dbReference>
<proteinExistence type="predicted"/>
<dbReference type="InterPro" id="IPR015300">
    <property type="entry name" value="DNA-bd_pseudobarrel_sf"/>
</dbReference>
<evidence type="ECO:0000313" key="6">
    <source>
        <dbReference type="EMBL" id="KAK9285861.1"/>
    </source>
</evidence>
<evidence type="ECO:0000256" key="1">
    <source>
        <dbReference type="ARBA" id="ARBA00004123"/>
    </source>
</evidence>
<evidence type="ECO:0000256" key="4">
    <source>
        <dbReference type="ARBA" id="ARBA00023163"/>
    </source>
</evidence>
<sequence length="194" mass="22597">MNPTIPINPKPTSQIFHETFPIHTGTMKKTFYYTFLPSKAEEVAAAAVETTGIPHQINRVLVEIRDLHPPPPTDPNNPWHIRKMLTSSDIQTRKLLLSHNDTFDHIFRYWTLDMANYVVMGNKLPVPVWDLTDDKNPIKYCSDTIFFEKGPHESYVLGWKDLVRNRFVNSGDEIRLCWEIRSSTFQLKFLRQGL</sequence>
<keyword evidence="4" id="KW-0804">Transcription</keyword>